<gene>
    <name evidence="2" type="ORF">M0813_04893</name>
</gene>
<proteinExistence type="predicted"/>
<evidence type="ECO:0000313" key="2">
    <source>
        <dbReference type="EMBL" id="KAJ6232371.1"/>
    </source>
</evidence>
<feature type="region of interest" description="Disordered" evidence="1">
    <location>
        <begin position="594"/>
        <end position="716"/>
    </location>
</feature>
<feature type="compositionally biased region" description="Low complexity" evidence="1">
    <location>
        <begin position="594"/>
        <end position="613"/>
    </location>
</feature>
<keyword evidence="3" id="KW-1185">Reference proteome</keyword>
<evidence type="ECO:0000313" key="3">
    <source>
        <dbReference type="Proteomes" id="UP001150062"/>
    </source>
</evidence>
<feature type="compositionally biased region" description="Low complexity" evidence="1">
    <location>
        <begin position="638"/>
        <end position="714"/>
    </location>
</feature>
<comment type="caution">
    <text evidence="2">The sequence shown here is derived from an EMBL/GenBank/DDBJ whole genome shotgun (WGS) entry which is preliminary data.</text>
</comment>
<feature type="compositionally biased region" description="Basic and acidic residues" evidence="1">
    <location>
        <begin position="614"/>
        <end position="637"/>
    </location>
</feature>
<organism evidence="2 3">
    <name type="scientific">Anaeramoeba flamelloides</name>
    <dbReference type="NCBI Taxonomy" id="1746091"/>
    <lineage>
        <taxon>Eukaryota</taxon>
        <taxon>Metamonada</taxon>
        <taxon>Anaeramoebidae</taxon>
        <taxon>Anaeramoeba</taxon>
    </lineage>
</organism>
<protein>
    <submittedName>
        <fullName evidence="2">Poly(A) RNA polymerase</fullName>
    </submittedName>
</protein>
<sequence length="763" mass="90054">MSFFKRVFKKNQSSENVLHVFNQDLISKLTNTNLPKEKPKFKNKKLDGLWKNLESLNSVKPRSMWYLEFSSIFLETYNLWKPSFNVQKKTKISRVKKITKSKNSSSIQMAITHNNAQPTLLCIETLRILLLFRDRIYFENGLENEMYFLQKPDLSLYSLAVVFPMIELLSRSKHNQQIFIKYGLIEIMISICSVVKDLFHQNFTALSKETQHEISECVNPKNLLSMKAQYYIKANKKQTQLLHLFLFVFQELIHFIDLYSDINIWKVSEKVSQNSFGNQTFHWVQEYEIPLLFLELLKELHLFSNVFLKPQSFFTLQLIVIKWIESIADLGYFRIYNQEEYICNIICTLIQPNETSFIYLDLFNELEAWSENLQSFYNGIISQYSTTFLTFSRISYKRRNEMKSSNELMLTLVKDNLMEFSIYAPEQTIELEYQIRIVILKLFKTFVSNNLYFEKLISENLNFPKLCDFILWVTYNFLPKDVEEFLKKNMKDIDQLVDTMNIENKKNKIKKLKSQKTKNENQALTDLKVSSLNVKSQFTVPKNPLPYNVPIRARINFNESKLYDKPTIDTNKLNSSKLKEIFNILIELCKLSNQNSNNNQNKNNNTNNNNIKNTEGEENKIKNKEIETIKNKKDNETKNNINNSNNNNSNNNNNNNNNNNRNNITKNNNSNTLNGSFNTYKKNENTNETEISYDNLNSNQNNNNNQKDFQTDNNSSPKLKNEIINLCLNLFNINFHKSNVNQKARRFLLSIYPNLQLYVLNFF</sequence>
<name>A0ABQ8XIC4_9EUKA</name>
<accession>A0ABQ8XIC4</accession>
<reference evidence="2" key="1">
    <citation type="submission" date="2022-08" db="EMBL/GenBank/DDBJ databases">
        <title>Novel sulfate-reducing endosymbionts in the free-living metamonad Anaeramoeba.</title>
        <authorList>
            <person name="Jerlstrom-Hultqvist J."/>
            <person name="Cepicka I."/>
            <person name="Gallot-Lavallee L."/>
            <person name="Salas-Leiva D."/>
            <person name="Curtis B.A."/>
            <person name="Zahonova K."/>
            <person name="Pipaliya S."/>
            <person name="Dacks J."/>
            <person name="Roger A.J."/>
        </authorList>
    </citation>
    <scope>NUCLEOTIDE SEQUENCE</scope>
    <source>
        <strain evidence="2">Schooner1</strain>
    </source>
</reference>
<dbReference type="Proteomes" id="UP001150062">
    <property type="component" value="Unassembled WGS sequence"/>
</dbReference>
<evidence type="ECO:0000256" key="1">
    <source>
        <dbReference type="SAM" id="MobiDB-lite"/>
    </source>
</evidence>
<dbReference type="EMBL" id="JAOAOG010000292">
    <property type="protein sequence ID" value="KAJ6232371.1"/>
    <property type="molecule type" value="Genomic_DNA"/>
</dbReference>